<dbReference type="EMBL" id="CP048649">
    <property type="protein sequence ID" value="QIB70001.1"/>
    <property type="molecule type" value="Genomic_DNA"/>
</dbReference>
<keyword evidence="1" id="KW-0812">Transmembrane</keyword>
<gene>
    <name evidence="2" type="ORF">Ami103574_12140</name>
</gene>
<dbReference type="AlphaFoldDB" id="A0A858BVC3"/>
<accession>A0A858BVC3</accession>
<sequence>MEKLRNLLVVLGIMVGLLPSFLYYTQNTYYGMSFSLITTFATVGFFIAACITQIRINRQVGRSIMFPCIFIGGFVVLVVYVIYRFI</sequence>
<proteinExistence type="predicted"/>
<reference evidence="2 3" key="1">
    <citation type="submission" date="2020-02" db="EMBL/GenBank/DDBJ databases">
        <authorList>
            <person name="Kim Y.B."/>
            <person name="Roh S.W."/>
        </authorList>
    </citation>
    <scope>NUCLEOTIDE SEQUENCE [LARGE SCALE GENOMIC DNA]</scope>
    <source>
        <strain evidence="2 3">DSM 103574</strain>
    </source>
</reference>
<feature type="transmembrane region" description="Helical" evidence="1">
    <location>
        <begin position="30"/>
        <end position="52"/>
    </location>
</feature>
<name>A0A858BVC3_9FIRM</name>
<feature type="transmembrane region" description="Helical" evidence="1">
    <location>
        <begin position="64"/>
        <end position="83"/>
    </location>
</feature>
<evidence type="ECO:0000313" key="2">
    <source>
        <dbReference type="EMBL" id="QIB70001.1"/>
    </source>
</evidence>
<keyword evidence="3" id="KW-1185">Reference proteome</keyword>
<evidence type="ECO:0000313" key="3">
    <source>
        <dbReference type="Proteomes" id="UP000466848"/>
    </source>
</evidence>
<feature type="transmembrane region" description="Helical" evidence="1">
    <location>
        <begin position="7"/>
        <end position="24"/>
    </location>
</feature>
<protein>
    <submittedName>
        <fullName evidence="2">Uncharacterized protein</fullName>
    </submittedName>
</protein>
<organism evidence="2 3">
    <name type="scientific">Aminipila butyrica</name>
    <dbReference type="NCBI Taxonomy" id="433296"/>
    <lineage>
        <taxon>Bacteria</taxon>
        <taxon>Bacillati</taxon>
        <taxon>Bacillota</taxon>
        <taxon>Clostridia</taxon>
        <taxon>Peptostreptococcales</taxon>
        <taxon>Anaerovoracaceae</taxon>
        <taxon>Aminipila</taxon>
    </lineage>
</organism>
<keyword evidence="1" id="KW-1133">Transmembrane helix</keyword>
<dbReference type="Proteomes" id="UP000466848">
    <property type="component" value="Chromosome"/>
</dbReference>
<keyword evidence="1" id="KW-0472">Membrane</keyword>
<evidence type="ECO:0000256" key="1">
    <source>
        <dbReference type="SAM" id="Phobius"/>
    </source>
</evidence>
<dbReference type="RefSeq" id="WP_163067241.1">
    <property type="nucleotide sequence ID" value="NZ_CP048649.1"/>
</dbReference>
<dbReference type="KEGG" id="abut:Ami103574_12140"/>